<dbReference type="GO" id="GO:0046872">
    <property type="term" value="F:metal ion binding"/>
    <property type="evidence" value="ECO:0007669"/>
    <property type="project" value="UniProtKB-KW"/>
</dbReference>
<evidence type="ECO:0000313" key="10">
    <source>
        <dbReference type="Proteomes" id="UP000750197"/>
    </source>
</evidence>
<dbReference type="AlphaFoldDB" id="A0A8J8CDJ7"/>
<dbReference type="GO" id="GO:0030490">
    <property type="term" value="P:maturation of SSU-rRNA"/>
    <property type="evidence" value="ECO:0007669"/>
    <property type="project" value="TreeGrafter"/>
</dbReference>
<dbReference type="PANTHER" id="PTHR12814:SF2">
    <property type="entry name" value="RNA-BINDING PROTEIN NOB1"/>
    <property type="match status" value="1"/>
</dbReference>
<feature type="domain" description="Ribonuclease PIN" evidence="8">
    <location>
        <begin position="10"/>
        <end position="96"/>
    </location>
</feature>
<dbReference type="Pfam" id="PF17146">
    <property type="entry name" value="PIN_6"/>
    <property type="match status" value="1"/>
</dbReference>
<dbReference type="FunFam" id="3.40.50.1010:FF:000020">
    <property type="entry name" value="20S-pre-rRNA D-site endonuclease NOB1"/>
    <property type="match status" value="1"/>
</dbReference>
<evidence type="ECO:0000256" key="1">
    <source>
        <dbReference type="ARBA" id="ARBA00005858"/>
    </source>
</evidence>
<evidence type="ECO:0000313" key="9">
    <source>
        <dbReference type="EMBL" id="MBX8644619.1"/>
    </source>
</evidence>
<evidence type="ECO:0000256" key="4">
    <source>
        <dbReference type="ARBA" id="ARBA00022722"/>
    </source>
</evidence>
<dbReference type="EMBL" id="JAHEAC010000080">
    <property type="protein sequence ID" value="MBX8644619.1"/>
    <property type="molecule type" value="Genomic_DNA"/>
</dbReference>
<dbReference type="Proteomes" id="UP000750197">
    <property type="component" value="Unassembled WGS sequence"/>
</dbReference>
<dbReference type="CDD" id="cd09876">
    <property type="entry name" value="PIN_Nob1-like"/>
    <property type="match status" value="1"/>
</dbReference>
<organism evidence="9 10">
    <name type="scientific">Candidatus Sysuiplasma superficiale</name>
    <dbReference type="NCBI Taxonomy" id="2823368"/>
    <lineage>
        <taxon>Archaea</taxon>
        <taxon>Methanobacteriati</taxon>
        <taxon>Thermoplasmatota</taxon>
        <taxon>Thermoplasmata</taxon>
        <taxon>Candidatus Sysuiplasmatales</taxon>
        <taxon>Candidatus Sysuiplasmataceae</taxon>
        <taxon>Candidatus Sysuiplasma</taxon>
    </lineage>
</organism>
<reference evidence="9" key="1">
    <citation type="submission" date="2021-05" db="EMBL/GenBank/DDBJ databases">
        <title>Genomic insights into ecological role and evolution of a novel Thermoplasmata order Candidatus Sysuiplasmatales.</title>
        <authorList>
            <person name="Yuan Y."/>
        </authorList>
    </citation>
    <scope>NUCLEOTIDE SEQUENCE</scope>
    <source>
        <strain evidence="9">TUT19-bin139</strain>
    </source>
</reference>
<sequence length="176" mass="19765">MTEVKGGKVLVLDTSAMYSGTDYPPDAVLYTTPDIVSELRRVYRSSRTEFFVDTRLTVKMPRQSSIEMVKEMAKKNGDIARLSPEDIDVLSLAFELKATIVTEDYSIQNTASALGIEYISLYIPAINDYVEWNVICVSCGHVAEDATQKECRICGGRNITKRRKSRSVRDAREPGR</sequence>
<comment type="function">
    <text evidence="7">Toxic component of a type II toxin-antitoxin (TA) system. Processes pre-16S-rRNA at its 3' end (the D-site) to yield the mature 3' end.</text>
</comment>
<evidence type="ECO:0000259" key="8">
    <source>
        <dbReference type="Pfam" id="PF17146"/>
    </source>
</evidence>
<gene>
    <name evidence="9" type="ORF">KIY12_07865</name>
</gene>
<comment type="caution">
    <text evidence="9">The sequence shown here is derived from an EMBL/GenBank/DDBJ whole genome shotgun (WGS) entry which is preliminary data.</text>
</comment>
<dbReference type="GO" id="GO:0016787">
    <property type="term" value="F:hydrolase activity"/>
    <property type="evidence" value="ECO:0007669"/>
    <property type="project" value="UniProtKB-KW"/>
</dbReference>
<proteinExistence type="inferred from homology"/>
<evidence type="ECO:0000256" key="6">
    <source>
        <dbReference type="ARBA" id="ARBA00022801"/>
    </source>
</evidence>
<keyword evidence="5" id="KW-0479">Metal-binding</keyword>
<dbReference type="SUPFAM" id="SSF88723">
    <property type="entry name" value="PIN domain-like"/>
    <property type="match status" value="1"/>
</dbReference>
<dbReference type="GO" id="GO:0004521">
    <property type="term" value="F:RNA endonuclease activity"/>
    <property type="evidence" value="ECO:0007669"/>
    <property type="project" value="TreeGrafter"/>
</dbReference>
<evidence type="ECO:0000256" key="5">
    <source>
        <dbReference type="ARBA" id="ARBA00022723"/>
    </source>
</evidence>
<name>A0A8J8CDJ7_9ARCH</name>
<protein>
    <recommendedName>
        <fullName evidence="2">Endoribonuclease Nob1</fullName>
    </recommendedName>
</protein>
<keyword evidence="6" id="KW-0378">Hydrolase</keyword>
<dbReference type="GO" id="GO:0005737">
    <property type="term" value="C:cytoplasm"/>
    <property type="evidence" value="ECO:0007669"/>
    <property type="project" value="UniProtKB-ARBA"/>
</dbReference>
<dbReference type="InterPro" id="IPR039907">
    <property type="entry name" value="NOB1"/>
</dbReference>
<keyword evidence="4" id="KW-0540">Nuclease</keyword>
<evidence type="ECO:0000256" key="7">
    <source>
        <dbReference type="ARBA" id="ARBA00045770"/>
    </source>
</evidence>
<dbReference type="InterPro" id="IPR029060">
    <property type="entry name" value="PIN-like_dom_sf"/>
</dbReference>
<dbReference type="GO" id="GO:0030688">
    <property type="term" value="C:preribosome, small subunit precursor"/>
    <property type="evidence" value="ECO:0007669"/>
    <property type="project" value="TreeGrafter"/>
</dbReference>
<dbReference type="PANTHER" id="PTHR12814">
    <property type="entry name" value="RNA-BINDING PROTEIN NOB1"/>
    <property type="match status" value="1"/>
</dbReference>
<dbReference type="Gene3D" id="3.40.50.1010">
    <property type="entry name" value="5'-nuclease"/>
    <property type="match status" value="1"/>
</dbReference>
<evidence type="ECO:0000256" key="3">
    <source>
        <dbReference type="ARBA" id="ARBA00022649"/>
    </source>
</evidence>
<keyword evidence="3" id="KW-1277">Toxin-antitoxin system</keyword>
<accession>A0A8J8CDJ7</accession>
<evidence type="ECO:0000256" key="2">
    <source>
        <dbReference type="ARBA" id="ARBA00021078"/>
    </source>
</evidence>
<comment type="similarity">
    <text evidence="1">Belongs to the NOB1 family.</text>
</comment>
<dbReference type="InterPro" id="IPR033411">
    <property type="entry name" value="Ribonuclease_PIN"/>
</dbReference>